<comment type="caution">
    <text evidence="1">The sequence shown here is derived from an EMBL/GenBank/DDBJ whole genome shotgun (WGS) entry which is preliminary data.</text>
</comment>
<name>M6U4P7_9LEPT</name>
<sequence>MTVFIKQKQMENLFFNNSIDLFFTLKMGNYFQNYKRLYLNFFIF</sequence>
<dbReference type="EMBL" id="AHOP02000043">
    <property type="protein sequence ID" value="EMO39997.1"/>
    <property type="molecule type" value="Genomic_DNA"/>
</dbReference>
<dbReference type="AlphaFoldDB" id="M6U4P7"/>
<dbReference type="Proteomes" id="UP000012153">
    <property type="component" value="Unassembled WGS sequence"/>
</dbReference>
<proteinExistence type="predicted"/>
<accession>M6U4P7</accession>
<evidence type="ECO:0000313" key="1">
    <source>
        <dbReference type="EMBL" id="EMO39997.1"/>
    </source>
</evidence>
<protein>
    <submittedName>
        <fullName evidence="1">Uncharacterized protein</fullName>
    </submittedName>
</protein>
<evidence type="ECO:0000313" key="2">
    <source>
        <dbReference type="Proteomes" id="UP000012153"/>
    </source>
</evidence>
<organism evidence="1 2">
    <name type="scientific">Leptospira noguchii serovar Autumnalis str. ZUN142</name>
    <dbReference type="NCBI Taxonomy" id="1085540"/>
    <lineage>
        <taxon>Bacteria</taxon>
        <taxon>Pseudomonadati</taxon>
        <taxon>Spirochaetota</taxon>
        <taxon>Spirochaetia</taxon>
        <taxon>Leptospirales</taxon>
        <taxon>Leptospiraceae</taxon>
        <taxon>Leptospira</taxon>
    </lineage>
</organism>
<gene>
    <name evidence="1" type="ORF">LEP1GSC186_1415</name>
</gene>
<reference evidence="1 2" key="1">
    <citation type="submission" date="2013-01" db="EMBL/GenBank/DDBJ databases">
        <authorList>
            <person name="Harkins D.M."/>
            <person name="Durkin A.S."/>
            <person name="Brinkac L.M."/>
            <person name="Haft D.H."/>
            <person name="Selengut J.D."/>
            <person name="Sanka R."/>
            <person name="DePew J."/>
            <person name="Purushe J."/>
            <person name="Matthias M.A."/>
            <person name="Vinetz J.M."/>
            <person name="Sutton G.G."/>
            <person name="Nierman W.C."/>
            <person name="Fouts D.E."/>
        </authorList>
    </citation>
    <scope>NUCLEOTIDE SEQUENCE [LARGE SCALE GENOMIC DNA]</scope>
    <source>
        <strain evidence="1 2">ZUN142</strain>
    </source>
</reference>